<evidence type="ECO:0000256" key="5">
    <source>
        <dbReference type="ARBA" id="ARBA00023128"/>
    </source>
</evidence>
<gene>
    <name evidence="10" type="ORF">BaRGS_00025109</name>
</gene>
<feature type="compositionally biased region" description="Polar residues" evidence="7">
    <location>
        <begin position="619"/>
        <end position="632"/>
    </location>
</feature>
<name>A0ABD0K997_9CAEN</name>
<comment type="caution">
    <text evidence="10">The sequence shown here is derived from an EMBL/GenBank/DDBJ whole genome shotgun (WGS) entry which is preliminary data.</text>
</comment>
<keyword evidence="5" id="KW-0496">Mitochondrion</keyword>
<keyword evidence="3 8" id="KW-0812">Transmembrane</keyword>
<keyword evidence="4 8" id="KW-1133">Transmembrane helix</keyword>
<feature type="compositionally biased region" description="Polar residues" evidence="7">
    <location>
        <begin position="105"/>
        <end position="114"/>
    </location>
</feature>
<feature type="compositionally biased region" description="Low complexity" evidence="7">
    <location>
        <begin position="134"/>
        <end position="163"/>
    </location>
</feature>
<proteinExistence type="predicted"/>
<dbReference type="InterPro" id="IPR011989">
    <property type="entry name" value="ARM-like"/>
</dbReference>
<feature type="compositionally biased region" description="Polar residues" evidence="7">
    <location>
        <begin position="324"/>
        <end position="352"/>
    </location>
</feature>
<dbReference type="InterPro" id="IPR051303">
    <property type="entry name" value="Armcx_regulator"/>
</dbReference>
<dbReference type="GO" id="GO:0031966">
    <property type="term" value="C:mitochondrial membrane"/>
    <property type="evidence" value="ECO:0007669"/>
    <property type="project" value="UniProtKB-SubCell"/>
</dbReference>
<organism evidence="10 11">
    <name type="scientific">Batillaria attramentaria</name>
    <dbReference type="NCBI Taxonomy" id="370345"/>
    <lineage>
        <taxon>Eukaryota</taxon>
        <taxon>Metazoa</taxon>
        <taxon>Spiralia</taxon>
        <taxon>Lophotrochozoa</taxon>
        <taxon>Mollusca</taxon>
        <taxon>Gastropoda</taxon>
        <taxon>Caenogastropoda</taxon>
        <taxon>Sorbeoconcha</taxon>
        <taxon>Cerithioidea</taxon>
        <taxon>Batillariidae</taxon>
        <taxon>Batillaria</taxon>
    </lineage>
</organism>
<evidence type="ECO:0000313" key="10">
    <source>
        <dbReference type="EMBL" id="KAK7483676.1"/>
    </source>
</evidence>
<feature type="compositionally biased region" description="Polar residues" evidence="7">
    <location>
        <begin position="535"/>
        <end position="576"/>
    </location>
</feature>
<evidence type="ECO:0000256" key="8">
    <source>
        <dbReference type="SAM" id="Phobius"/>
    </source>
</evidence>
<evidence type="ECO:0000313" key="11">
    <source>
        <dbReference type="Proteomes" id="UP001519460"/>
    </source>
</evidence>
<keyword evidence="11" id="KW-1185">Reference proteome</keyword>
<feature type="compositionally biased region" description="Basic and acidic residues" evidence="7">
    <location>
        <begin position="641"/>
        <end position="651"/>
    </location>
</feature>
<protein>
    <recommendedName>
        <fullName evidence="9">Armadillo repeat-containing domain-containing protein</fullName>
    </recommendedName>
</protein>
<dbReference type="EMBL" id="JACVVK020000223">
    <property type="protein sequence ID" value="KAK7483676.1"/>
    <property type="molecule type" value="Genomic_DNA"/>
</dbReference>
<evidence type="ECO:0000256" key="4">
    <source>
        <dbReference type="ARBA" id="ARBA00022989"/>
    </source>
</evidence>
<feature type="compositionally biased region" description="Polar residues" evidence="7">
    <location>
        <begin position="275"/>
        <end position="306"/>
    </location>
</feature>
<feature type="region of interest" description="Disordered" evidence="7">
    <location>
        <begin position="459"/>
        <end position="664"/>
    </location>
</feature>
<evidence type="ECO:0000256" key="2">
    <source>
        <dbReference type="ARBA" id="ARBA00004325"/>
    </source>
</evidence>
<comment type="subcellular location">
    <subcellularLocation>
        <location evidence="1">Membrane</location>
        <topology evidence="1">Single-pass membrane protein</topology>
    </subcellularLocation>
    <subcellularLocation>
        <location evidence="2">Mitochondrion membrane</location>
    </subcellularLocation>
</comment>
<feature type="compositionally biased region" description="Polar residues" evidence="7">
    <location>
        <begin position="36"/>
        <end position="50"/>
    </location>
</feature>
<reference evidence="10 11" key="1">
    <citation type="journal article" date="2023" name="Sci. Data">
        <title>Genome assembly of the Korean intertidal mud-creeper Batillaria attramentaria.</title>
        <authorList>
            <person name="Patra A.K."/>
            <person name="Ho P.T."/>
            <person name="Jun S."/>
            <person name="Lee S.J."/>
            <person name="Kim Y."/>
            <person name="Won Y.J."/>
        </authorList>
    </citation>
    <scope>NUCLEOTIDE SEQUENCE [LARGE SCALE GENOMIC DNA]</scope>
    <source>
        <strain evidence="10">Wonlab-2016</strain>
    </source>
</reference>
<dbReference type="Gene3D" id="1.25.10.10">
    <property type="entry name" value="Leucine-rich Repeat Variant"/>
    <property type="match status" value="1"/>
</dbReference>
<feature type="compositionally biased region" description="Basic and acidic residues" evidence="7">
    <location>
        <begin position="181"/>
        <end position="194"/>
    </location>
</feature>
<feature type="compositionally biased region" description="Basic and acidic residues" evidence="7">
    <location>
        <begin position="206"/>
        <end position="222"/>
    </location>
</feature>
<evidence type="ECO:0000259" key="9">
    <source>
        <dbReference type="Pfam" id="PF04826"/>
    </source>
</evidence>
<dbReference type="Proteomes" id="UP001519460">
    <property type="component" value="Unassembled WGS sequence"/>
</dbReference>
<dbReference type="PANTHER" id="PTHR15712:SF23">
    <property type="entry name" value="ARMADILLO REPEAT CONTAINING 10"/>
    <property type="match status" value="1"/>
</dbReference>
<dbReference type="InterPro" id="IPR006911">
    <property type="entry name" value="ARM-rpt_dom"/>
</dbReference>
<keyword evidence="6 8" id="KW-0472">Membrane</keyword>
<feature type="compositionally biased region" description="Polar residues" evidence="7">
    <location>
        <begin position="587"/>
        <end position="605"/>
    </location>
</feature>
<dbReference type="PANTHER" id="PTHR15712">
    <property type="entry name" value="ARMADILLO REPEAT CONTAINING PROTEIN"/>
    <property type="match status" value="1"/>
</dbReference>
<evidence type="ECO:0000256" key="3">
    <source>
        <dbReference type="ARBA" id="ARBA00022692"/>
    </source>
</evidence>
<accession>A0ABD0K997</accession>
<feature type="compositionally biased region" description="Polar residues" evidence="7">
    <location>
        <begin position="479"/>
        <end position="488"/>
    </location>
</feature>
<feature type="compositionally biased region" description="Polar residues" evidence="7">
    <location>
        <begin position="374"/>
        <end position="389"/>
    </location>
</feature>
<feature type="compositionally biased region" description="Polar residues" evidence="7">
    <location>
        <begin position="432"/>
        <end position="441"/>
    </location>
</feature>
<evidence type="ECO:0000256" key="7">
    <source>
        <dbReference type="SAM" id="MobiDB-lite"/>
    </source>
</evidence>
<feature type="region of interest" description="Disordered" evidence="7">
    <location>
        <begin position="32"/>
        <end position="446"/>
    </location>
</feature>
<dbReference type="AlphaFoldDB" id="A0ABD0K997"/>
<dbReference type="SUPFAM" id="SSF48371">
    <property type="entry name" value="ARM repeat"/>
    <property type="match status" value="1"/>
</dbReference>
<feature type="domain" description="Armadillo repeat-containing" evidence="9">
    <location>
        <begin position="803"/>
        <end position="942"/>
    </location>
</feature>
<sequence length="1004" mass="106802">MAPPDSAKVALGVLAVAGVGLVVYLLIKNRRKSSRTTETSGASDLSSSVLQEDVTRPANGEWQGASVLRTAQSGEAGDNLVPKKSASDTTPRLRGQGKLVGESVGQPQRASSGLSPGEEARRKEGDLDQDSDSDTTSAATQTTTCSSETDIRSSVSTSDVRSSPFEPIRVPSCTSLAQGDVKTDSKQSLEEIPARETSPGLLEQIKQSEEKGGQEEDPKDDVVSEPPSAETPAETGGKQSEVEGASTGDNTSASEETLVAYGSKRKESAGDDVISVQSGDVSNSEPPSFEQINYSSDDVQSLEGSQNGTGGRPLGVAAGLVLQQPGTYTDTLQSQELGGGNSNTESLKSFEQISEPGDSASFVPLGSSLESRDAGSQSPLNAGSQSPLESSMVVVQPLSMEKQNGIERREQLQPDSGPVESVVKEEKDSVSLQQSQKSSWSAPLDSSMEIIQSTEKVSLDASALTDQPTKYQSPAVLDQETTQTQQHAESPAIESAVEAPAETDGNEESTTTPMEPLPKVDSLDSFRTARMVRDGSTNGSQDFYSSDSLKSYQTARDESTTSGSQMDFYSPISSPETVDRSQEDPDTSVNKPESDSDANFQSFDMDSSDELNLDEPVASTASPQDRTPTNTPVDFAAGDDDASKPPRERSLAGKTPGKAAGEGAFTTSSETFVASLQGEENGGDTALNTGEKDVQSSPSSFALTLDKDKMTAAILQAQSGPGGLEIGHLQVLTQMLGLDDRSLVNTALQCIIRASAFTLNVNILRVCECAKELNRLLEKFAAELKNGAPVTIQGAPTAESLLLSTVRALNNLAMDIKTQPQLEGSLPLLTDLLLSEGVSESVTLATLQPLTNMSSTPAYHGHYTRILHQIYGLLDTSHNPALRLQCLKVLVNLSLNADMVPHMLAAKAPECLMELIDINCDMDLLLRTVTFLANVMAIMQEKDLTSSSLPPDEKAASPETMYAALFALDRKDALRNKVYRLTRHQSEDVCYQASRLYKYITAAK</sequence>
<evidence type="ECO:0000256" key="1">
    <source>
        <dbReference type="ARBA" id="ARBA00004167"/>
    </source>
</evidence>
<dbReference type="InterPro" id="IPR016024">
    <property type="entry name" value="ARM-type_fold"/>
</dbReference>
<dbReference type="Pfam" id="PF04826">
    <property type="entry name" value="Arm_2"/>
    <property type="match status" value="1"/>
</dbReference>
<feature type="transmembrane region" description="Helical" evidence="8">
    <location>
        <begin position="6"/>
        <end position="27"/>
    </location>
</feature>
<evidence type="ECO:0000256" key="6">
    <source>
        <dbReference type="ARBA" id="ARBA00023136"/>
    </source>
</evidence>